<dbReference type="GO" id="GO:0006355">
    <property type="term" value="P:regulation of DNA-templated transcription"/>
    <property type="evidence" value="ECO:0007669"/>
    <property type="project" value="UniProtKB-ARBA"/>
</dbReference>
<proteinExistence type="predicted"/>
<evidence type="ECO:0000256" key="1">
    <source>
        <dbReference type="ARBA" id="ARBA00004123"/>
    </source>
</evidence>
<evidence type="ECO:0000313" key="8">
    <source>
        <dbReference type="EMBL" id="KAL2318365.1"/>
    </source>
</evidence>
<feature type="region of interest" description="Disordered" evidence="6">
    <location>
        <begin position="280"/>
        <end position="358"/>
    </location>
</feature>
<dbReference type="GO" id="GO:0005634">
    <property type="term" value="C:nucleus"/>
    <property type="evidence" value="ECO:0007669"/>
    <property type="project" value="UniProtKB-SubCell"/>
</dbReference>
<evidence type="ECO:0000313" key="9">
    <source>
        <dbReference type="Proteomes" id="UP001603857"/>
    </source>
</evidence>
<dbReference type="NCBIfam" id="TIGR01557">
    <property type="entry name" value="myb_SHAQKYF"/>
    <property type="match status" value="1"/>
</dbReference>
<gene>
    <name evidence="8" type="ORF">Fmac_032241</name>
</gene>
<evidence type="ECO:0000256" key="5">
    <source>
        <dbReference type="ARBA" id="ARBA00023242"/>
    </source>
</evidence>
<accession>A0ABD1L5P5</accession>
<evidence type="ECO:0000256" key="6">
    <source>
        <dbReference type="SAM" id="MobiDB-lite"/>
    </source>
</evidence>
<reference evidence="8 9" key="1">
    <citation type="submission" date="2024-08" db="EMBL/GenBank/DDBJ databases">
        <title>Insights into the chromosomal genome structure of Flemingia macrophylla.</title>
        <authorList>
            <person name="Ding Y."/>
            <person name="Zhao Y."/>
            <person name="Bi W."/>
            <person name="Wu M."/>
            <person name="Zhao G."/>
            <person name="Gong Y."/>
            <person name="Li W."/>
            <person name="Zhang P."/>
        </authorList>
    </citation>
    <scope>NUCLEOTIDE SEQUENCE [LARGE SCALE GENOMIC DNA]</scope>
    <source>
        <strain evidence="8">DYQJB</strain>
        <tissue evidence="8">Leaf</tissue>
    </source>
</reference>
<feature type="compositionally biased region" description="Low complexity" evidence="6">
    <location>
        <begin position="280"/>
        <end position="290"/>
    </location>
</feature>
<dbReference type="PROSITE" id="PS51294">
    <property type="entry name" value="HTH_MYB"/>
    <property type="match status" value="1"/>
</dbReference>
<evidence type="ECO:0000259" key="7">
    <source>
        <dbReference type="PROSITE" id="PS51294"/>
    </source>
</evidence>
<feature type="domain" description="HTH myb-type" evidence="7">
    <location>
        <begin position="46"/>
        <end position="83"/>
    </location>
</feature>
<dbReference type="Gene3D" id="1.10.10.60">
    <property type="entry name" value="Homeodomain-like"/>
    <property type="match status" value="1"/>
</dbReference>
<dbReference type="InterPro" id="IPR009057">
    <property type="entry name" value="Homeodomain-like_sf"/>
</dbReference>
<keyword evidence="4" id="KW-0804">Transcription</keyword>
<evidence type="ECO:0000256" key="4">
    <source>
        <dbReference type="ARBA" id="ARBA00023163"/>
    </source>
</evidence>
<feature type="compositionally biased region" description="Polar residues" evidence="6">
    <location>
        <begin position="318"/>
        <end position="330"/>
    </location>
</feature>
<feature type="compositionally biased region" description="Low complexity" evidence="6">
    <location>
        <begin position="331"/>
        <end position="340"/>
    </location>
</feature>
<dbReference type="SUPFAM" id="SSF46689">
    <property type="entry name" value="Homeodomain-like"/>
    <property type="match status" value="1"/>
</dbReference>
<dbReference type="EMBL" id="JBGMDY010000011">
    <property type="protein sequence ID" value="KAL2318365.1"/>
    <property type="molecule type" value="Genomic_DNA"/>
</dbReference>
<comment type="caution">
    <text evidence="8">The sequence shown here is derived from an EMBL/GenBank/DDBJ whole genome shotgun (WGS) entry which is preliminary data.</text>
</comment>
<keyword evidence="2" id="KW-0805">Transcription regulation</keyword>
<dbReference type="InterPro" id="IPR006447">
    <property type="entry name" value="Myb_dom_plants"/>
</dbReference>
<comment type="subcellular location">
    <subcellularLocation>
        <location evidence="1">Nucleus</location>
    </subcellularLocation>
</comment>
<dbReference type="InterPro" id="IPR017930">
    <property type="entry name" value="Myb_dom"/>
</dbReference>
<keyword evidence="3" id="KW-0238">DNA-binding</keyword>
<evidence type="ECO:0000256" key="2">
    <source>
        <dbReference type="ARBA" id="ARBA00023015"/>
    </source>
</evidence>
<evidence type="ECO:0000256" key="3">
    <source>
        <dbReference type="ARBA" id="ARBA00023125"/>
    </source>
</evidence>
<keyword evidence="5" id="KW-0539">Nucleus</keyword>
<dbReference type="PANTHER" id="PTHR44191:SF69">
    <property type="entry name" value="MYB-LIKE DNA-BINDING DOMAIN, SHAQKYF CLASS PROTEIN"/>
    <property type="match status" value="1"/>
</dbReference>
<dbReference type="GO" id="GO:0003677">
    <property type="term" value="F:DNA binding"/>
    <property type="evidence" value="ECO:0007669"/>
    <property type="project" value="UniProtKB-KW"/>
</dbReference>
<dbReference type="AlphaFoldDB" id="A0ABD1L5P5"/>
<keyword evidence="9" id="KW-1185">Reference proteome</keyword>
<sequence>MPHPLSANISATHHSRTFNIPRNKEQILLMLLQRPSFGLQKLFLFGLKKFGKGKWKQIAEKILVTKNHTQIASHAQKYFLRLSNTVNQKKRRSIHDLTLETDEMFQLDQQNLIQQLQQTQEITNLHSENLIANDQLPLQQFTPFEMSSLFHHFDHKEIEPSSTMQQFSPQFDHHDLAPLPYLVESSQPFDQYNFIPPLDLQYDQDKFIPPLDLQYQQDISHLFQQYGMDPTSSQQLPYNFDQSLQDIHQSDAPNTLEPPPPPPPTILALTILALTPASPLLPHPQRAPLHPLRPPRHHLHPQRAPPPSSLNHPRLSSPHPTTPTSIAQGQAPSLLLLPPKVALPPPPSVDSRSDLTSGVNKKKMIRTIHDLILKLTRLFN</sequence>
<organism evidence="8 9">
    <name type="scientific">Flemingia macrophylla</name>
    <dbReference type="NCBI Taxonomy" id="520843"/>
    <lineage>
        <taxon>Eukaryota</taxon>
        <taxon>Viridiplantae</taxon>
        <taxon>Streptophyta</taxon>
        <taxon>Embryophyta</taxon>
        <taxon>Tracheophyta</taxon>
        <taxon>Spermatophyta</taxon>
        <taxon>Magnoliopsida</taxon>
        <taxon>eudicotyledons</taxon>
        <taxon>Gunneridae</taxon>
        <taxon>Pentapetalae</taxon>
        <taxon>rosids</taxon>
        <taxon>fabids</taxon>
        <taxon>Fabales</taxon>
        <taxon>Fabaceae</taxon>
        <taxon>Papilionoideae</taxon>
        <taxon>50 kb inversion clade</taxon>
        <taxon>NPAAA clade</taxon>
        <taxon>indigoferoid/millettioid clade</taxon>
        <taxon>Phaseoleae</taxon>
        <taxon>Flemingia</taxon>
    </lineage>
</organism>
<dbReference type="Proteomes" id="UP001603857">
    <property type="component" value="Unassembled WGS sequence"/>
</dbReference>
<dbReference type="InterPro" id="IPR052245">
    <property type="entry name" value="Plant_Stress_Dev_TF"/>
</dbReference>
<protein>
    <recommendedName>
        <fullName evidence="7">HTH myb-type domain-containing protein</fullName>
    </recommendedName>
</protein>
<dbReference type="PANTHER" id="PTHR44191">
    <property type="entry name" value="TRANSCRIPTION FACTOR KUA1"/>
    <property type="match status" value="1"/>
</dbReference>
<name>A0ABD1L5P5_9FABA</name>